<accession>A0A9P3PVA8</accession>
<feature type="transmembrane region" description="Helical" evidence="2">
    <location>
        <begin position="450"/>
        <end position="472"/>
    </location>
</feature>
<feature type="region of interest" description="Disordered" evidence="1">
    <location>
        <begin position="1"/>
        <end position="269"/>
    </location>
</feature>
<protein>
    <submittedName>
        <fullName evidence="3">Uncharacterized protein</fullName>
    </submittedName>
</protein>
<keyword evidence="4" id="KW-1185">Reference proteome</keyword>
<feature type="compositionally biased region" description="Low complexity" evidence="1">
    <location>
        <begin position="579"/>
        <end position="591"/>
    </location>
</feature>
<name>A0A9P3PVA8_LYOSH</name>
<feature type="region of interest" description="Disordered" evidence="1">
    <location>
        <begin position="495"/>
        <end position="545"/>
    </location>
</feature>
<evidence type="ECO:0000256" key="1">
    <source>
        <dbReference type="SAM" id="MobiDB-lite"/>
    </source>
</evidence>
<dbReference type="PRINTS" id="PR01217">
    <property type="entry name" value="PRICHEXTENSN"/>
</dbReference>
<feature type="compositionally biased region" description="Polar residues" evidence="1">
    <location>
        <begin position="524"/>
        <end position="545"/>
    </location>
</feature>
<evidence type="ECO:0000256" key="2">
    <source>
        <dbReference type="SAM" id="Phobius"/>
    </source>
</evidence>
<evidence type="ECO:0000313" key="4">
    <source>
        <dbReference type="Proteomes" id="UP001063166"/>
    </source>
</evidence>
<keyword evidence="2" id="KW-1133">Transmembrane helix</keyword>
<reference evidence="3" key="1">
    <citation type="submission" date="2022-07" db="EMBL/GenBank/DDBJ databases">
        <title>The genome of Lyophyllum shimeji provides insight into the initial evolution of ectomycorrhizal fungal genome.</title>
        <authorList>
            <person name="Kobayashi Y."/>
            <person name="Shibata T."/>
            <person name="Hirakawa H."/>
            <person name="Shigenobu S."/>
            <person name="Nishiyama T."/>
            <person name="Yamada A."/>
            <person name="Hasebe M."/>
            <person name="Kawaguchi M."/>
        </authorList>
    </citation>
    <scope>NUCLEOTIDE SEQUENCE</scope>
    <source>
        <strain evidence="3">AT787</strain>
    </source>
</reference>
<keyword evidence="2" id="KW-0812">Transmembrane</keyword>
<gene>
    <name evidence="3" type="ORF">LshimejAT787_1400940</name>
</gene>
<feature type="compositionally biased region" description="Pro residues" evidence="1">
    <location>
        <begin position="211"/>
        <end position="228"/>
    </location>
</feature>
<keyword evidence="2" id="KW-0472">Membrane</keyword>
<feature type="compositionally biased region" description="Polar residues" evidence="1">
    <location>
        <begin position="10"/>
        <end position="23"/>
    </location>
</feature>
<feature type="compositionally biased region" description="Polar residues" evidence="1">
    <location>
        <begin position="115"/>
        <end position="136"/>
    </location>
</feature>
<organism evidence="3 4">
    <name type="scientific">Lyophyllum shimeji</name>
    <name type="common">Hon-shimeji</name>
    <name type="synonym">Tricholoma shimeji</name>
    <dbReference type="NCBI Taxonomy" id="47721"/>
    <lineage>
        <taxon>Eukaryota</taxon>
        <taxon>Fungi</taxon>
        <taxon>Dikarya</taxon>
        <taxon>Basidiomycota</taxon>
        <taxon>Agaricomycotina</taxon>
        <taxon>Agaricomycetes</taxon>
        <taxon>Agaricomycetidae</taxon>
        <taxon>Agaricales</taxon>
        <taxon>Tricholomatineae</taxon>
        <taxon>Lyophyllaceae</taxon>
        <taxon>Lyophyllum</taxon>
    </lineage>
</organism>
<dbReference type="OrthoDB" id="3044909at2759"/>
<feature type="compositionally biased region" description="Low complexity" evidence="1">
    <location>
        <begin position="82"/>
        <end position="94"/>
    </location>
</feature>
<dbReference type="Proteomes" id="UP001063166">
    <property type="component" value="Unassembled WGS sequence"/>
</dbReference>
<dbReference type="AlphaFoldDB" id="A0A9P3PVA8"/>
<comment type="caution">
    <text evidence="3">The sequence shown here is derived from an EMBL/GenBank/DDBJ whole genome shotgun (WGS) entry which is preliminary data.</text>
</comment>
<dbReference type="EMBL" id="BRPK01000014">
    <property type="protein sequence ID" value="GLB43582.1"/>
    <property type="molecule type" value="Genomic_DNA"/>
</dbReference>
<feature type="region of interest" description="Disordered" evidence="1">
    <location>
        <begin position="577"/>
        <end position="643"/>
    </location>
</feature>
<feature type="compositionally biased region" description="Low complexity" evidence="1">
    <location>
        <begin position="170"/>
        <end position="181"/>
    </location>
</feature>
<evidence type="ECO:0000313" key="3">
    <source>
        <dbReference type="EMBL" id="GLB43582.1"/>
    </source>
</evidence>
<feature type="compositionally biased region" description="Basic and acidic residues" evidence="1">
    <location>
        <begin position="592"/>
        <end position="603"/>
    </location>
</feature>
<sequence length="655" mass="64733">MAPVGRTSWRRQTGSPAENNSSKPAGGPRKATEGNHTADSPTPSTSTGKSSGVEASPKGGADPNPTSAVGDAGDETPAVHDATSAQAAHPSSASQEVKSAATKELEAPTTVDIPASTTGKPTATGITSISRPTSITGDDDHSSAGTLNSPPAEITSTPGAATSPPPVPVTTPVAAPLTTKVGVPSSLSAPIATSGPSPVPSGPGNSDGTPAPNPPTSVPAVTSPPAPPGNGQESNAPTPPASAPTGTLLPSPVGGGLGNGHGDTSTIVNLPPSTGTGIVTSSSAVSAAPPTVASTTSGIPAPPGSAVTGVPTIPGSIVGGNGDIPSATAAVPTPATTLPDAPPTATETHLVTDINNGAAGPQITSLPAIGVKESAIAGSGGDVTSFTEIPFTTNTIVSTSETTFTSGNRVFTSSITFLSTQVLSTKVPVPTNGVIAGIGDSSASKKTGAMIGGGIGAAIIVLAAALCALFMLRRRRRREQELRVFLSAATPEPFFSPPLHSASPPPPPPQSGSRLMADGPYAAPTNNGAPAMTQTTQSKGPTITSVRKKPVPFLEFPLKRPLSTLASSSMSLNPVEAHPVAADTPDPFADPARNDDPFEDPPREGVPALVLLPATPVNETFRGTSSVSSERGSAQSDSGTKEVREPVAVLCYATC</sequence>
<feature type="compositionally biased region" description="Polar residues" evidence="1">
    <location>
        <begin position="617"/>
        <end position="638"/>
    </location>
</feature>
<proteinExistence type="predicted"/>
<feature type="compositionally biased region" description="Low complexity" evidence="1">
    <location>
        <begin position="40"/>
        <end position="52"/>
    </location>
</feature>